<reference evidence="1 2" key="1">
    <citation type="journal article" date="2020" name="ISME J.">
        <title>Comparative genomics reveals insights into cyanobacterial evolution and habitat adaptation.</title>
        <authorList>
            <person name="Chen M.Y."/>
            <person name="Teng W.K."/>
            <person name="Zhao L."/>
            <person name="Hu C.X."/>
            <person name="Zhou Y.K."/>
            <person name="Han B.P."/>
            <person name="Song L.R."/>
            <person name="Shu W.S."/>
        </authorList>
    </citation>
    <scope>NUCLEOTIDE SEQUENCE [LARGE SCALE GENOMIC DNA]</scope>
    <source>
        <strain evidence="1 2">FACHB-159</strain>
    </source>
</reference>
<gene>
    <name evidence="1" type="ORF">H6H03_38450</name>
</gene>
<evidence type="ECO:0000313" key="2">
    <source>
        <dbReference type="Proteomes" id="UP000637383"/>
    </source>
</evidence>
<dbReference type="Proteomes" id="UP000637383">
    <property type="component" value="Unassembled WGS sequence"/>
</dbReference>
<protein>
    <submittedName>
        <fullName evidence="1">Uncharacterized protein</fullName>
    </submittedName>
</protein>
<evidence type="ECO:0000313" key="1">
    <source>
        <dbReference type="EMBL" id="MBD2739665.1"/>
    </source>
</evidence>
<keyword evidence="2" id="KW-1185">Reference proteome</keyword>
<comment type="caution">
    <text evidence="1">The sequence shown here is derived from an EMBL/GenBank/DDBJ whole genome shotgun (WGS) entry which is preliminary data.</text>
</comment>
<dbReference type="EMBL" id="JACJTU010000101">
    <property type="protein sequence ID" value="MBD2739665.1"/>
    <property type="molecule type" value="Genomic_DNA"/>
</dbReference>
<sequence length="60" mass="7010">MLATLLNQLIKPYFVWTLSLARQTTTVAKRALFLPLPHPLKSPATETLWNFFRSVRLERL</sequence>
<name>A0ABR8KNV3_9NOSO</name>
<organism evidence="1 2">
    <name type="scientific">Nostoc paludosum FACHB-159</name>
    <dbReference type="NCBI Taxonomy" id="2692908"/>
    <lineage>
        <taxon>Bacteria</taxon>
        <taxon>Bacillati</taxon>
        <taxon>Cyanobacteriota</taxon>
        <taxon>Cyanophyceae</taxon>
        <taxon>Nostocales</taxon>
        <taxon>Nostocaceae</taxon>
        <taxon>Nostoc</taxon>
    </lineage>
</organism>
<accession>A0ABR8KNV3</accession>
<proteinExistence type="predicted"/>
<dbReference type="RefSeq" id="WP_190960151.1">
    <property type="nucleotide sequence ID" value="NZ_JACJTU010000101.1"/>
</dbReference>